<evidence type="ECO:0000256" key="2">
    <source>
        <dbReference type="ARBA" id="ARBA00006024"/>
    </source>
</evidence>
<dbReference type="PRINTS" id="PR00941">
    <property type="entry name" value="CDATPASE"/>
</dbReference>
<dbReference type="InterPro" id="IPR006121">
    <property type="entry name" value="HMA_dom"/>
</dbReference>
<feature type="domain" description="HMA" evidence="12">
    <location>
        <begin position="6"/>
        <end position="72"/>
    </location>
</feature>
<keyword evidence="6 11" id="KW-0067">ATP-binding</keyword>
<dbReference type="InterPro" id="IPR051949">
    <property type="entry name" value="Cation_Transport_ATPase"/>
</dbReference>
<dbReference type="GO" id="GO:0030001">
    <property type="term" value="P:metal ion transport"/>
    <property type="evidence" value="ECO:0007669"/>
    <property type="project" value="UniProtKB-ARBA"/>
</dbReference>
<evidence type="ECO:0000256" key="4">
    <source>
        <dbReference type="ARBA" id="ARBA00022723"/>
    </source>
</evidence>
<dbReference type="PROSITE" id="PS00154">
    <property type="entry name" value="ATPASE_E1_E2"/>
    <property type="match status" value="1"/>
</dbReference>
<dbReference type="Gene3D" id="3.30.70.100">
    <property type="match status" value="1"/>
</dbReference>
<evidence type="ECO:0000256" key="5">
    <source>
        <dbReference type="ARBA" id="ARBA00022741"/>
    </source>
</evidence>
<proteinExistence type="inferred from homology"/>
<dbReference type="Pfam" id="PF00702">
    <property type="entry name" value="Hydrolase"/>
    <property type="match status" value="1"/>
</dbReference>
<dbReference type="InterPro" id="IPR001757">
    <property type="entry name" value="P_typ_ATPase"/>
</dbReference>
<dbReference type="PROSITE" id="PS50846">
    <property type="entry name" value="HMA_2"/>
    <property type="match status" value="1"/>
</dbReference>
<keyword evidence="7" id="KW-0460">Magnesium</keyword>
<dbReference type="GO" id="GO:0019829">
    <property type="term" value="F:ATPase-coupled monoatomic cation transmembrane transporter activity"/>
    <property type="evidence" value="ECO:0007669"/>
    <property type="project" value="InterPro"/>
</dbReference>
<dbReference type="InterPro" id="IPR018303">
    <property type="entry name" value="ATPase_P-typ_P_site"/>
</dbReference>
<evidence type="ECO:0000256" key="1">
    <source>
        <dbReference type="ARBA" id="ARBA00004141"/>
    </source>
</evidence>
<evidence type="ECO:0000256" key="10">
    <source>
        <dbReference type="ARBA" id="ARBA00023136"/>
    </source>
</evidence>
<dbReference type="GO" id="GO:0046872">
    <property type="term" value="F:metal ion binding"/>
    <property type="evidence" value="ECO:0007669"/>
    <property type="project" value="UniProtKB-KW"/>
</dbReference>
<dbReference type="Gene3D" id="3.40.1110.10">
    <property type="entry name" value="Calcium-transporting ATPase, cytoplasmic domain N"/>
    <property type="match status" value="1"/>
</dbReference>
<dbReference type="SFLD" id="SFLDG00002">
    <property type="entry name" value="C1.7:_P-type_atpase_like"/>
    <property type="match status" value="1"/>
</dbReference>
<keyword evidence="4 11" id="KW-0479">Metal-binding</keyword>
<dbReference type="CDD" id="cd00371">
    <property type="entry name" value="HMA"/>
    <property type="match status" value="1"/>
</dbReference>
<name>A0A2W5SVU8_9BACT</name>
<keyword evidence="5 11" id="KW-0547">Nucleotide-binding</keyword>
<evidence type="ECO:0000259" key="12">
    <source>
        <dbReference type="PROSITE" id="PS50846"/>
    </source>
</evidence>
<dbReference type="FunFam" id="2.70.150.10:FF:000002">
    <property type="entry name" value="Copper-transporting ATPase 1, putative"/>
    <property type="match status" value="1"/>
</dbReference>
<sequence length="709" mass="74374">MSEAPIRFEVRVQHLDCEDEAAKIEAGLRGHHGVIEVRTFPKAGKVSLTFVPSKTSREALEGELASLGFPVARDADREAPGLWTPKVLTSIASGLLLAVGWVLTRALPSSWPSLVAFGLAILVGGYFFAREGIQKLIGKRVFGIEVLMSAAAIGAAALGEPLEAAMLVFLYSISEAAEGFTEQKTRAAVRALMKLVPKVALVRRDGVDMEIPIEGLGIGDVFIVRPGESVATDGEVLRGETSMNQAPVTGESAPVKKATGDEVFAGTINAEGVIEVRATKTFRENTVAKIIHLVEEAQEKKGESQRFIERFGARYSPAVLLGGILIAAVLVFAFDFSWSGALHRAVVFIVAAAPCALVISVPITLVAALGTGARHGVLIKGGVILERLATVRTVALDKTGTLTRGEPVVTDFVRLNSSPHAESETLSRLATIESRSEHPVARAIVAHARAHNIPLGEATAVRALPGAGVVATIDGVEVQVGRIALFEGSAENGAEVTAEVRRLEAAGKTVIVAGTSSSIWCVVAVQDAVREEASEAVRLLRARGVELIVLSGDQRIAVERVAATLGIKRFLGALKPEDKLVEIRTLAEKAPVAMVGDGVNDAPALAQATVGIAMGAVGTDVALETADVALMGDDLRRLAFALALAQRTQRVVRQNLALSILVIGTLAIGAVAGVFSLPVAVLVHEVSEFIVIGSGLRMLRVPATMGATA</sequence>
<dbReference type="InterPro" id="IPR059000">
    <property type="entry name" value="ATPase_P-type_domA"/>
</dbReference>
<keyword evidence="3 11" id="KW-0812">Transmembrane</keyword>
<evidence type="ECO:0000256" key="9">
    <source>
        <dbReference type="ARBA" id="ARBA00022989"/>
    </source>
</evidence>
<dbReference type="PANTHER" id="PTHR43079">
    <property type="entry name" value="PROBABLE CADMIUM/ZINC-TRANSPORTING ATPASE HMA1"/>
    <property type="match status" value="1"/>
</dbReference>
<dbReference type="SFLD" id="SFLDS00003">
    <property type="entry name" value="Haloacid_Dehalogenase"/>
    <property type="match status" value="1"/>
</dbReference>
<dbReference type="InterPro" id="IPR044492">
    <property type="entry name" value="P_typ_ATPase_HD_dom"/>
</dbReference>
<dbReference type="Pfam" id="PF00122">
    <property type="entry name" value="E1-E2_ATPase"/>
    <property type="match status" value="1"/>
</dbReference>
<reference evidence="13 14" key="1">
    <citation type="submission" date="2017-08" db="EMBL/GenBank/DDBJ databases">
        <title>Infants hospitalized years apart are colonized by the same room-sourced microbial strains.</title>
        <authorList>
            <person name="Brooks B."/>
            <person name="Olm M.R."/>
            <person name="Firek B.A."/>
            <person name="Baker R."/>
            <person name="Thomas B.C."/>
            <person name="Morowitz M.J."/>
            <person name="Banfield J.F."/>
        </authorList>
    </citation>
    <scope>NUCLEOTIDE SEQUENCE [LARGE SCALE GENOMIC DNA]</scope>
    <source>
        <strain evidence="13">S2_003_000_R2_14</strain>
    </source>
</reference>
<dbReference type="SUPFAM" id="SSF81653">
    <property type="entry name" value="Calcium ATPase, transduction domain A"/>
    <property type="match status" value="1"/>
</dbReference>
<dbReference type="NCBIfam" id="TIGR01494">
    <property type="entry name" value="ATPase_P-type"/>
    <property type="match status" value="1"/>
</dbReference>
<dbReference type="PANTHER" id="PTHR43079:SF1">
    <property type="entry name" value="CADMIUM_ZINC-TRANSPORTING ATPASE HMA1, CHLOROPLASTIC-RELATED"/>
    <property type="match status" value="1"/>
</dbReference>
<dbReference type="SUPFAM" id="SSF56784">
    <property type="entry name" value="HAD-like"/>
    <property type="match status" value="1"/>
</dbReference>
<dbReference type="NCBIfam" id="TIGR01525">
    <property type="entry name" value="ATPase-IB_hvy"/>
    <property type="match status" value="1"/>
</dbReference>
<protein>
    <submittedName>
        <fullName evidence="13">Heavy metal translocating P-type ATPase</fullName>
    </submittedName>
</protein>
<dbReference type="SUPFAM" id="SSF81665">
    <property type="entry name" value="Calcium ATPase, transmembrane domain M"/>
    <property type="match status" value="1"/>
</dbReference>
<dbReference type="GO" id="GO:0016887">
    <property type="term" value="F:ATP hydrolysis activity"/>
    <property type="evidence" value="ECO:0007669"/>
    <property type="project" value="InterPro"/>
</dbReference>
<feature type="transmembrane region" description="Helical" evidence="11">
    <location>
        <begin position="87"/>
        <end position="104"/>
    </location>
</feature>
<keyword evidence="9 11" id="KW-1133">Transmembrane helix</keyword>
<comment type="similarity">
    <text evidence="2 11">Belongs to the cation transport ATPase (P-type) (TC 3.A.3) family. Type IB subfamily.</text>
</comment>
<accession>A0A2W5SVU8</accession>
<evidence type="ECO:0000256" key="8">
    <source>
        <dbReference type="ARBA" id="ARBA00022967"/>
    </source>
</evidence>
<dbReference type="AlphaFoldDB" id="A0A2W5SVU8"/>
<feature type="transmembrane region" description="Helical" evidence="11">
    <location>
        <begin position="346"/>
        <end position="370"/>
    </location>
</feature>
<dbReference type="InterPro" id="IPR023214">
    <property type="entry name" value="HAD_sf"/>
</dbReference>
<keyword evidence="11" id="KW-1003">Cell membrane</keyword>
<evidence type="ECO:0000256" key="3">
    <source>
        <dbReference type="ARBA" id="ARBA00022692"/>
    </source>
</evidence>
<dbReference type="InterPro" id="IPR023299">
    <property type="entry name" value="ATPase_P-typ_cyto_dom_N"/>
</dbReference>
<dbReference type="Proteomes" id="UP000249061">
    <property type="component" value="Unassembled WGS sequence"/>
</dbReference>
<comment type="caution">
    <text evidence="13">The sequence shown here is derived from an EMBL/GenBank/DDBJ whole genome shotgun (WGS) entry which is preliminary data.</text>
</comment>
<dbReference type="SUPFAM" id="SSF55008">
    <property type="entry name" value="HMA, heavy metal-associated domain"/>
    <property type="match status" value="1"/>
</dbReference>
<feature type="transmembrane region" description="Helical" evidence="11">
    <location>
        <begin position="656"/>
        <end position="677"/>
    </location>
</feature>
<keyword evidence="10 11" id="KW-0472">Membrane</keyword>
<evidence type="ECO:0000256" key="7">
    <source>
        <dbReference type="ARBA" id="ARBA00022842"/>
    </source>
</evidence>
<feature type="transmembrane region" description="Helical" evidence="11">
    <location>
        <begin position="315"/>
        <end position="334"/>
    </location>
</feature>
<dbReference type="SFLD" id="SFLDF00027">
    <property type="entry name" value="p-type_atpase"/>
    <property type="match status" value="1"/>
</dbReference>
<dbReference type="GO" id="GO:0005524">
    <property type="term" value="F:ATP binding"/>
    <property type="evidence" value="ECO:0007669"/>
    <property type="project" value="UniProtKB-UniRule"/>
</dbReference>
<dbReference type="Gene3D" id="2.70.150.10">
    <property type="entry name" value="Calcium-transporting ATPase, cytoplasmic transduction domain A"/>
    <property type="match status" value="1"/>
</dbReference>
<evidence type="ECO:0000256" key="11">
    <source>
        <dbReference type="RuleBase" id="RU362081"/>
    </source>
</evidence>
<dbReference type="InterPro" id="IPR008250">
    <property type="entry name" value="ATPase_P-typ_transduc_dom_A_sf"/>
</dbReference>
<dbReference type="InterPro" id="IPR036412">
    <property type="entry name" value="HAD-like_sf"/>
</dbReference>
<evidence type="ECO:0000313" key="13">
    <source>
        <dbReference type="EMBL" id="PZR03666.1"/>
    </source>
</evidence>
<dbReference type="EMBL" id="QFQP01000077">
    <property type="protein sequence ID" value="PZR03666.1"/>
    <property type="molecule type" value="Genomic_DNA"/>
</dbReference>
<keyword evidence="8" id="KW-1278">Translocase</keyword>
<dbReference type="InterPro" id="IPR027256">
    <property type="entry name" value="P-typ_ATPase_IB"/>
</dbReference>
<dbReference type="InterPro" id="IPR036163">
    <property type="entry name" value="HMA_dom_sf"/>
</dbReference>
<dbReference type="Gene3D" id="3.40.50.1000">
    <property type="entry name" value="HAD superfamily/HAD-like"/>
    <property type="match status" value="1"/>
</dbReference>
<comment type="subcellular location">
    <subcellularLocation>
        <location evidence="11">Cell membrane</location>
    </subcellularLocation>
    <subcellularLocation>
        <location evidence="1">Membrane</location>
        <topology evidence="1">Multi-pass membrane protein</topology>
    </subcellularLocation>
</comment>
<feature type="transmembrane region" description="Helical" evidence="11">
    <location>
        <begin position="110"/>
        <end position="129"/>
    </location>
</feature>
<dbReference type="InterPro" id="IPR023298">
    <property type="entry name" value="ATPase_P-typ_TM_dom_sf"/>
</dbReference>
<organism evidence="13 14">
    <name type="scientific">Archangium gephyra</name>
    <dbReference type="NCBI Taxonomy" id="48"/>
    <lineage>
        <taxon>Bacteria</taxon>
        <taxon>Pseudomonadati</taxon>
        <taxon>Myxococcota</taxon>
        <taxon>Myxococcia</taxon>
        <taxon>Myxococcales</taxon>
        <taxon>Cystobacterineae</taxon>
        <taxon>Archangiaceae</taxon>
        <taxon>Archangium</taxon>
    </lineage>
</organism>
<gene>
    <name evidence="13" type="ORF">DI536_35650</name>
</gene>
<dbReference type="GO" id="GO:0005886">
    <property type="term" value="C:plasma membrane"/>
    <property type="evidence" value="ECO:0007669"/>
    <property type="project" value="UniProtKB-SubCell"/>
</dbReference>
<evidence type="ECO:0000313" key="14">
    <source>
        <dbReference type="Proteomes" id="UP000249061"/>
    </source>
</evidence>
<dbReference type="PRINTS" id="PR00119">
    <property type="entry name" value="CATATPASE"/>
</dbReference>
<evidence type="ECO:0000256" key="6">
    <source>
        <dbReference type="ARBA" id="ARBA00022840"/>
    </source>
</evidence>